<feature type="compositionally biased region" description="Polar residues" evidence="3">
    <location>
        <begin position="20"/>
        <end position="30"/>
    </location>
</feature>
<dbReference type="PANTHER" id="PTHR45589">
    <property type="entry name" value="WD REPEAT DOMAIN 62, ISOFORM G"/>
    <property type="match status" value="1"/>
</dbReference>
<proteinExistence type="predicted"/>
<dbReference type="SUPFAM" id="SSF50978">
    <property type="entry name" value="WD40 repeat-like"/>
    <property type="match status" value="2"/>
</dbReference>
<dbReference type="AlphaFoldDB" id="A0A6A6SWH4"/>
<keyword evidence="2" id="KW-0677">Repeat</keyword>
<feature type="region of interest" description="Disordered" evidence="3">
    <location>
        <begin position="1028"/>
        <end position="1086"/>
    </location>
</feature>
<dbReference type="InterPro" id="IPR001680">
    <property type="entry name" value="WD40_rpt"/>
</dbReference>
<dbReference type="SMART" id="SM00320">
    <property type="entry name" value="WD40"/>
    <property type="match status" value="8"/>
</dbReference>
<keyword evidence="1" id="KW-0853">WD repeat</keyword>
<name>A0A6A6SWH4_9PLEO</name>
<gene>
    <name evidence="4" type="ORF">K491DRAFT_719375</name>
</gene>
<feature type="region of interest" description="Disordered" evidence="3">
    <location>
        <begin position="100"/>
        <end position="126"/>
    </location>
</feature>
<feature type="compositionally biased region" description="Polar residues" evidence="3">
    <location>
        <begin position="1"/>
        <end position="10"/>
    </location>
</feature>
<sequence length="1086" mass="117078">MSLTPSNSRMMSPAWGTGSLKLTPSNSPFAKQTPLRSPIKNIRPEVTLALKQVIGTTANSANAFDSRTSGTSFAFTAGAAAVVATVDAEHTVTQKFYRARPTTNPVNPSASVYGGPSTPTQNEARNRTTASLRDAGLGVSPLASPANEWSDAFGIKTSTARDRVKAATCVSFSPDGKFLAVGETGYKPRVLIFSTSAEAPSDTPLTSITDHTFGVCCVAFSTDSQYLATLGASNDGFLYIWNINPRSGAATLHASSKCTSHINRMAWLGNSLITVGTRHVKVWRIDDQTSTVRSSKPRQSDIAFLSSSIHKTLPGRNCLLENLLDSNFTSVASVAPAKAIVGSDKGDICLIDDTDGTQRFSKIAEAGFSITSMAADSKGRLHLAGDQGGLKTLNINETLGNLTPPPSPPPRVESPTVTLGTNCHQIQAVGTLVDYIVTVDSERSIRLSNLCAPDDESIVGDVVQKLPAHGDAVLGVASLAKSNTADASFYTWSAGGSILFWTPDGSCVQTLQVPLEQLANSDVEPNELRTVCTFEDATYLVTGDRYGVLRIINMGTKSSEFDFKAHGGEITDISIFEGRDAAYIACSGRDRVVQIFTRKNDAWDLMQTLDEHVGAVTGLLFSRDGTRLVSCSSDRSLVVRKFVSREDEGETICAFIILRTVTLKAAPISMVWDIDQTDVMLVSTMDRQVHKYSLRNGHCISSFKATDTDGGDAVVLSSLAHIPRPFGPPVIAGVSNTAEKSIRLYDESGTLLARDWGHTEGVTAIALMISQRSDENDGTPKSVVTVAADGTTFIWNLDFRTPNRQDMSKSIDPVTPLTPTNHDLLASRPPLRRVFSQSELARLQRSPEDDNATPTGNRSPKLRKRLSKFSLAQAPRLEPSPISNLLQDNRGSMSRRSYRNRSPSPPSPRNPQISKRRSSIDVRARTKPPANEFGSLGASTESLCRTLRAYRKRLANTTDTIGSELVREVERELAQTARAIGERAKSKGLDETAMVKLLDQYSERLVTMLDEKIAANVSVALRVRENSETGLSSGLATPAVDGEDGYGREADRGTDDSTFSSISNAESIPPETDTITPREEVTTPLN</sequence>
<feature type="compositionally biased region" description="Polar residues" evidence="3">
    <location>
        <begin position="101"/>
        <end position="110"/>
    </location>
</feature>
<evidence type="ECO:0000256" key="1">
    <source>
        <dbReference type="ARBA" id="ARBA00022574"/>
    </source>
</evidence>
<evidence type="ECO:0000313" key="4">
    <source>
        <dbReference type="EMBL" id="KAF2651962.1"/>
    </source>
</evidence>
<dbReference type="Gene3D" id="2.130.10.10">
    <property type="entry name" value="YVTN repeat-like/Quinoprotein amine dehydrogenase"/>
    <property type="match status" value="3"/>
</dbReference>
<dbReference type="InterPro" id="IPR052779">
    <property type="entry name" value="WDR62"/>
</dbReference>
<dbReference type="PROSITE" id="PS00678">
    <property type="entry name" value="WD_REPEATS_1"/>
    <property type="match status" value="1"/>
</dbReference>
<reference evidence="4" key="1">
    <citation type="journal article" date="2020" name="Stud. Mycol.">
        <title>101 Dothideomycetes genomes: a test case for predicting lifestyles and emergence of pathogens.</title>
        <authorList>
            <person name="Haridas S."/>
            <person name="Albert R."/>
            <person name="Binder M."/>
            <person name="Bloem J."/>
            <person name="Labutti K."/>
            <person name="Salamov A."/>
            <person name="Andreopoulos B."/>
            <person name="Baker S."/>
            <person name="Barry K."/>
            <person name="Bills G."/>
            <person name="Bluhm B."/>
            <person name="Cannon C."/>
            <person name="Castanera R."/>
            <person name="Culley D."/>
            <person name="Daum C."/>
            <person name="Ezra D."/>
            <person name="Gonzalez J."/>
            <person name="Henrissat B."/>
            <person name="Kuo A."/>
            <person name="Liang C."/>
            <person name="Lipzen A."/>
            <person name="Lutzoni F."/>
            <person name="Magnuson J."/>
            <person name="Mondo S."/>
            <person name="Nolan M."/>
            <person name="Ohm R."/>
            <person name="Pangilinan J."/>
            <person name="Park H.-J."/>
            <person name="Ramirez L."/>
            <person name="Alfaro M."/>
            <person name="Sun H."/>
            <person name="Tritt A."/>
            <person name="Yoshinaga Y."/>
            <person name="Zwiers L.-H."/>
            <person name="Turgeon B."/>
            <person name="Goodwin S."/>
            <person name="Spatafora J."/>
            <person name="Crous P."/>
            <person name="Grigoriev I."/>
        </authorList>
    </citation>
    <scope>NUCLEOTIDE SEQUENCE</scope>
    <source>
        <strain evidence="4">CBS 122681</strain>
    </source>
</reference>
<dbReference type="PANTHER" id="PTHR45589:SF1">
    <property type="entry name" value="WD REPEAT DOMAIN 62, ISOFORM G"/>
    <property type="match status" value="1"/>
</dbReference>
<protein>
    <submittedName>
        <fullName evidence="4">WD repeat protein-like protein</fullName>
    </submittedName>
</protein>
<feature type="compositionally biased region" description="Polar residues" evidence="3">
    <location>
        <begin position="117"/>
        <end position="126"/>
    </location>
</feature>
<feature type="compositionally biased region" description="Polar residues" evidence="3">
    <location>
        <begin position="1056"/>
        <end position="1066"/>
    </location>
</feature>
<evidence type="ECO:0000313" key="5">
    <source>
        <dbReference type="Proteomes" id="UP000799324"/>
    </source>
</evidence>
<evidence type="ECO:0000256" key="2">
    <source>
        <dbReference type="ARBA" id="ARBA00022737"/>
    </source>
</evidence>
<dbReference type="InterPro" id="IPR019775">
    <property type="entry name" value="WD40_repeat_CS"/>
</dbReference>
<keyword evidence="5" id="KW-1185">Reference proteome</keyword>
<feature type="compositionally biased region" description="Polar residues" evidence="3">
    <location>
        <begin position="881"/>
        <end position="892"/>
    </location>
</feature>
<dbReference type="InterPro" id="IPR036322">
    <property type="entry name" value="WD40_repeat_dom_sf"/>
</dbReference>
<dbReference type="Proteomes" id="UP000799324">
    <property type="component" value="Unassembled WGS sequence"/>
</dbReference>
<accession>A0A6A6SWH4</accession>
<feature type="compositionally biased region" description="Basic and acidic residues" evidence="3">
    <location>
        <begin position="1076"/>
        <end position="1086"/>
    </location>
</feature>
<dbReference type="Pfam" id="PF00400">
    <property type="entry name" value="WD40"/>
    <property type="match status" value="2"/>
</dbReference>
<feature type="compositionally biased region" description="Basic and acidic residues" evidence="3">
    <location>
        <begin position="1045"/>
        <end position="1055"/>
    </location>
</feature>
<feature type="region of interest" description="Disordered" evidence="3">
    <location>
        <begin position="805"/>
        <end position="934"/>
    </location>
</feature>
<dbReference type="OrthoDB" id="6252103at2759"/>
<evidence type="ECO:0000256" key="3">
    <source>
        <dbReference type="SAM" id="MobiDB-lite"/>
    </source>
</evidence>
<organism evidence="4 5">
    <name type="scientific">Lophiostoma macrostomum CBS 122681</name>
    <dbReference type="NCBI Taxonomy" id="1314788"/>
    <lineage>
        <taxon>Eukaryota</taxon>
        <taxon>Fungi</taxon>
        <taxon>Dikarya</taxon>
        <taxon>Ascomycota</taxon>
        <taxon>Pezizomycotina</taxon>
        <taxon>Dothideomycetes</taxon>
        <taxon>Pleosporomycetidae</taxon>
        <taxon>Pleosporales</taxon>
        <taxon>Lophiostomataceae</taxon>
        <taxon>Lophiostoma</taxon>
    </lineage>
</organism>
<dbReference type="InterPro" id="IPR015943">
    <property type="entry name" value="WD40/YVTN_repeat-like_dom_sf"/>
</dbReference>
<feature type="region of interest" description="Disordered" evidence="3">
    <location>
        <begin position="1"/>
        <end position="36"/>
    </location>
</feature>
<dbReference type="EMBL" id="MU004413">
    <property type="protein sequence ID" value="KAF2651962.1"/>
    <property type="molecule type" value="Genomic_DNA"/>
</dbReference>